<feature type="transmembrane region" description="Helical" evidence="1">
    <location>
        <begin position="168"/>
        <end position="195"/>
    </location>
</feature>
<accession>A0A5C5S9T7</accession>
<evidence type="ECO:0000259" key="2">
    <source>
        <dbReference type="PROSITE" id="PS51704"/>
    </source>
</evidence>
<dbReference type="OrthoDB" id="384721at2"/>
<feature type="transmembrane region" description="Helical" evidence="1">
    <location>
        <begin position="258"/>
        <end position="282"/>
    </location>
</feature>
<dbReference type="GO" id="GO:0006629">
    <property type="term" value="P:lipid metabolic process"/>
    <property type="evidence" value="ECO:0007669"/>
    <property type="project" value="InterPro"/>
</dbReference>
<keyword evidence="1" id="KW-0472">Membrane</keyword>
<feature type="transmembrane region" description="Helical" evidence="1">
    <location>
        <begin position="66"/>
        <end position="94"/>
    </location>
</feature>
<dbReference type="Proteomes" id="UP000317430">
    <property type="component" value="Unassembled WGS sequence"/>
</dbReference>
<dbReference type="PANTHER" id="PTHR46211">
    <property type="entry name" value="GLYCEROPHOSPHORYL DIESTER PHOSPHODIESTERASE"/>
    <property type="match status" value="1"/>
</dbReference>
<dbReference type="EMBL" id="VOHL01000009">
    <property type="protein sequence ID" value="TWS96270.1"/>
    <property type="molecule type" value="Genomic_DNA"/>
</dbReference>
<comment type="caution">
    <text evidence="3">The sequence shown here is derived from an EMBL/GenBank/DDBJ whole genome shotgun (WGS) entry which is preliminary data.</text>
</comment>
<keyword evidence="1" id="KW-1133">Transmembrane helix</keyword>
<keyword evidence="1" id="KW-0812">Transmembrane</keyword>
<dbReference type="PANTHER" id="PTHR46211:SF8">
    <property type="entry name" value="PHOSPHODIESTERASE"/>
    <property type="match status" value="1"/>
</dbReference>
<feature type="transmembrane region" description="Helical" evidence="1">
    <location>
        <begin position="18"/>
        <end position="36"/>
    </location>
</feature>
<dbReference type="AlphaFoldDB" id="A0A5C5S9T7"/>
<dbReference type="Pfam" id="PF03009">
    <property type="entry name" value="GDPD"/>
    <property type="match status" value="1"/>
</dbReference>
<evidence type="ECO:0000313" key="3">
    <source>
        <dbReference type="EMBL" id="TWS96270.1"/>
    </source>
</evidence>
<proteinExistence type="predicted"/>
<dbReference type="Gene3D" id="3.20.20.190">
    <property type="entry name" value="Phosphatidylinositol (PI) phosphodiesterase"/>
    <property type="match status" value="1"/>
</dbReference>
<evidence type="ECO:0000313" key="4">
    <source>
        <dbReference type="Proteomes" id="UP000317430"/>
    </source>
</evidence>
<feature type="domain" description="GP-PDE" evidence="2">
    <location>
        <begin position="329"/>
        <end position="557"/>
    </location>
</feature>
<dbReference type="RefSeq" id="WP_146568156.1">
    <property type="nucleotide sequence ID" value="NZ_VOHL01000009.1"/>
</dbReference>
<feature type="transmembrane region" description="Helical" evidence="1">
    <location>
        <begin position="222"/>
        <end position="246"/>
    </location>
</feature>
<dbReference type="InterPro" id="IPR018476">
    <property type="entry name" value="GlyceroP-diester-Pdiesterase_M"/>
</dbReference>
<dbReference type="SUPFAM" id="SSF51695">
    <property type="entry name" value="PLC-like phosphodiesterases"/>
    <property type="match status" value="1"/>
</dbReference>
<gene>
    <name evidence="3" type="ORF">FRX57_07305</name>
</gene>
<keyword evidence="4" id="KW-1185">Reference proteome</keyword>
<sequence>MKTIKQELRLIYHQLDKLLLLFGIVFTFIEWFWLPINGFLAEKLLAQTGNLYLSYNNIWQVLTKPWWVGAALVGLLFLNLVISYGHMLLIFVGIRALLSEEGLRAYCQRVFSDWWALVQEIRPSKVVFCLFYLLVLFPFWGRLLHLYFFNKLLIPQFILDYWRSNYYLAILLLLAGLMFAYLGIRLMFALPLVLFDNQSVRRAVTLSWAKTSQVWGIGWRLLGMYVTALFTFFLLILGTVLVQLLADRGPEQFSFLVAVAHYVLIKLAWYALVGLLLVRFVTFVQEGEKISYRNNSLNHGFRFLILGTALVLFSAQAMSYYLHPYEDMPKTISHRGVTDANGVQNTLAALEKTARLRPDYVEIDVQETKDGQFVLMHDRNLKALAGVDGETHDFTLAELQGMQVSENGYRSPVSSLDDYLVRAGQLNQKLLIEIKSNSRDSPEMIRHFLQKYGQDIRQRKHLIQSLDYRVVEQVKAIDRKLAVYFILPYTSIFPRTQADGYVMEYSSLTLDFMNKLRSQEKQALAWTANDEETVERLVTMEVDGIITDRLAETQRVLRDSSQRKNYLALMLRFVAELTAAI</sequence>
<dbReference type="CDD" id="cd08579">
    <property type="entry name" value="GDPD_memb_like"/>
    <property type="match status" value="1"/>
</dbReference>
<feature type="transmembrane region" description="Helical" evidence="1">
    <location>
        <begin position="303"/>
        <end position="322"/>
    </location>
</feature>
<dbReference type="PROSITE" id="PS51704">
    <property type="entry name" value="GP_PDE"/>
    <property type="match status" value="1"/>
</dbReference>
<protein>
    <submittedName>
        <fullName evidence="3">Glycerophosphodiester phosphodiesterase</fullName>
    </submittedName>
</protein>
<dbReference type="GO" id="GO:0008081">
    <property type="term" value="F:phosphoric diester hydrolase activity"/>
    <property type="evidence" value="ECO:0007669"/>
    <property type="project" value="InterPro"/>
</dbReference>
<dbReference type="InterPro" id="IPR030395">
    <property type="entry name" value="GP_PDE_dom"/>
</dbReference>
<dbReference type="Pfam" id="PF10110">
    <property type="entry name" value="GPDPase_memb"/>
    <property type="match status" value="1"/>
</dbReference>
<reference evidence="3 4" key="1">
    <citation type="submission" date="2019-08" db="EMBL/GenBank/DDBJ databases">
        <authorList>
            <person name="Lei W."/>
        </authorList>
    </citation>
    <scope>NUCLEOTIDE SEQUENCE [LARGE SCALE GENOMIC DNA]</scope>
    <source>
        <strain evidence="3 4">CCUG 66496</strain>
    </source>
</reference>
<organism evidence="3 4">
    <name type="scientific">Streptococcus cuniculipharyngis</name>
    <dbReference type="NCBI Taxonomy" id="1562651"/>
    <lineage>
        <taxon>Bacteria</taxon>
        <taxon>Bacillati</taxon>
        <taxon>Bacillota</taxon>
        <taxon>Bacilli</taxon>
        <taxon>Lactobacillales</taxon>
        <taxon>Streptococcaceae</taxon>
        <taxon>Streptococcus</taxon>
    </lineage>
</organism>
<dbReference type="InterPro" id="IPR017946">
    <property type="entry name" value="PLC-like_Pdiesterase_TIM-brl"/>
</dbReference>
<evidence type="ECO:0000256" key="1">
    <source>
        <dbReference type="SAM" id="Phobius"/>
    </source>
</evidence>
<name>A0A5C5S9T7_9STRE</name>
<feature type="transmembrane region" description="Helical" evidence="1">
    <location>
        <begin position="126"/>
        <end position="148"/>
    </location>
</feature>